<proteinExistence type="predicted"/>
<feature type="transmembrane region" description="Helical" evidence="1">
    <location>
        <begin position="41"/>
        <end position="61"/>
    </location>
</feature>
<dbReference type="Proteomes" id="UP000296374">
    <property type="component" value="Chromosome"/>
</dbReference>
<dbReference type="KEGG" id="plia:E4191_00645"/>
<accession>A0A4P7HJL6</accession>
<organism evidence="2 3">
    <name type="scientific">Paracoccus liaowanqingii</name>
    <dbReference type="NCBI Taxonomy" id="2560053"/>
    <lineage>
        <taxon>Bacteria</taxon>
        <taxon>Pseudomonadati</taxon>
        <taxon>Pseudomonadota</taxon>
        <taxon>Alphaproteobacteria</taxon>
        <taxon>Rhodobacterales</taxon>
        <taxon>Paracoccaceae</taxon>
        <taxon>Paracoccus</taxon>
    </lineage>
</organism>
<feature type="transmembrane region" description="Helical" evidence="1">
    <location>
        <begin position="82"/>
        <end position="105"/>
    </location>
</feature>
<dbReference type="RefSeq" id="WP_135311686.1">
    <property type="nucleotide sequence ID" value="NZ_CP038439.1"/>
</dbReference>
<name>A0A4P7HJL6_9RHOB</name>
<keyword evidence="1" id="KW-0472">Membrane</keyword>
<protein>
    <submittedName>
        <fullName evidence="2">YeeE/YedE family protein</fullName>
    </submittedName>
</protein>
<keyword evidence="1" id="KW-0812">Transmembrane</keyword>
<reference evidence="3" key="1">
    <citation type="submission" date="2019-03" db="EMBL/GenBank/DDBJ databases">
        <authorList>
            <person name="Li J."/>
        </authorList>
    </citation>
    <scope>NUCLEOTIDE SEQUENCE [LARGE SCALE GENOMIC DNA]</scope>
    <source>
        <strain evidence="3">2251</strain>
    </source>
</reference>
<evidence type="ECO:0000313" key="3">
    <source>
        <dbReference type="Proteomes" id="UP000296374"/>
    </source>
</evidence>
<evidence type="ECO:0000313" key="2">
    <source>
        <dbReference type="EMBL" id="QBX33387.1"/>
    </source>
</evidence>
<dbReference type="InterPro" id="IPR046513">
    <property type="entry name" value="DUF6691"/>
</dbReference>
<sequence length="145" mass="15099">MRGIWGFLSGLVFGLGLILSGMADPAKVQNFLDLAGAWDPSLAFVMGGAALTTFLGYRLVWRRAAPVLNPAFDLPTSRAIDRPLLTGAVLFGTGWGIGGFCPGPALTALPLLAPGTLVFVPMMILGLWIGARLKSSPAFIQGTAA</sequence>
<dbReference type="Pfam" id="PF20398">
    <property type="entry name" value="DUF6691"/>
    <property type="match status" value="1"/>
</dbReference>
<gene>
    <name evidence="2" type="ORF">E4191_00645</name>
</gene>
<evidence type="ECO:0000256" key="1">
    <source>
        <dbReference type="SAM" id="Phobius"/>
    </source>
</evidence>
<feature type="transmembrane region" description="Helical" evidence="1">
    <location>
        <begin position="111"/>
        <end position="131"/>
    </location>
</feature>
<dbReference type="EMBL" id="CP038439">
    <property type="protein sequence ID" value="QBX33387.1"/>
    <property type="molecule type" value="Genomic_DNA"/>
</dbReference>
<dbReference type="AlphaFoldDB" id="A0A4P7HJL6"/>
<keyword evidence="1" id="KW-1133">Transmembrane helix</keyword>